<protein>
    <submittedName>
        <fullName evidence="1">Uncharacterized protein</fullName>
    </submittedName>
</protein>
<evidence type="ECO:0000313" key="1">
    <source>
        <dbReference type="EMBL" id="GFT59804.1"/>
    </source>
</evidence>
<accession>A0A8X6PCA6</accession>
<dbReference type="Proteomes" id="UP000887013">
    <property type="component" value="Unassembled WGS sequence"/>
</dbReference>
<name>A0A8X6PCA6_NEPPI</name>
<keyword evidence="2" id="KW-1185">Reference proteome</keyword>
<organism evidence="1 2">
    <name type="scientific">Nephila pilipes</name>
    <name type="common">Giant wood spider</name>
    <name type="synonym">Nephila maculata</name>
    <dbReference type="NCBI Taxonomy" id="299642"/>
    <lineage>
        <taxon>Eukaryota</taxon>
        <taxon>Metazoa</taxon>
        <taxon>Ecdysozoa</taxon>
        <taxon>Arthropoda</taxon>
        <taxon>Chelicerata</taxon>
        <taxon>Arachnida</taxon>
        <taxon>Araneae</taxon>
        <taxon>Araneomorphae</taxon>
        <taxon>Entelegynae</taxon>
        <taxon>Araneoidea</taxon>
        <taxon>Nephilidae</taxon>
        <taxon>Nephila</taxon>
    </lineage>
</organism>
<dbReference type="AlphaFoldDB" id="A0A8X6PCA6"/>
<feature type="non-terminal residue" evidence="1">
    <location>
        <position position="43"/>
    </location>
</feature>
<evidence type="ECO:0000313" key="2">
    <source>
        <dbReference type="Proteomes" id="UP000887013"/>
    </source>
</evidence>
<comment type="caution">
    <text evidence="1">The sequence shown here is derived from an EMBL/GenBank/DDBJ whole genome shotgun (WGS) entry which is preliminary data.</text>
</comment>
<dbReference type="EMBL" id="BMAW01018729">
    <property type="protein sequence ID" value="GFT59804.1"/>
    <property type="molecule type" value="Genomic_DNA"/>
</dbReference>
<proteinExistence type="predicted"/>
<reference evidence="1" key="1">
    <citation type="submission" date="2020-08" db="EMBL/GenBank/DDBJ databases">
        <title>Multicomponent nature underlies the extraordinary mechanical properties of spider dragline silk.</title>
        <authorList>
            <person name="Kono N."/>
            <person name="Nakamura H."/>
            <person name="Mori M."/>
            <person name="Yoshida Y."/>
            <person name="Ohtoshi R."/>
            <person name="Malay A.D."/>
            <person name="Moran D.A.P."/>
            <person name="Tomita M."/>
            <person name="Numata K."/>
            <person name="Arakawa K."/>
        </authorList>
    </citation>
    <scope>NUCLEOTIDE SEQUENCE</scope>
</reference>
<gene>
    <name evidence="1" type="ORF">NPIL_71781</name>
</gene>
<sequence>MDRAFSQIFEMDASVSIRRLFDMREWQQIQMRQDQAAARIHLE</sequence>